<keyword evidence="5 6" id="KW-0961">Cell wall biogenesis/degradation</keyword>
<evidence type="ECO:0000256" key="5">
    <source>
        <dbReference type="ARBA" id="ARBA00023316"/>
    </source>
</evidence>
<evidence type="ECO:0000259" key="7">
    <source>
        <dbReference type="PROSITE" id="PS52029"/>
    </source>
</evidence>
<dbReference type="GO" id="GO:0016740">
    <property type="term" value="F:transferase activity"/>
    <property type="evidence" value="ECO:0007669"/>
    <property type="project" value="UniProtKB-KW"/>
</dbReference>
<dbReference type="Gene3D" id="2.40.440.10">
    <property type="entry name" value="L,D-transpeptidase catalytic domain-like"/>
    <property type="match status" value="1"/>
</dbReference>
<dbReference type="PANTHER" id="PTHR30582:SF2">
    <property type="entry name" value="L,D-TRANSPEPTIDASE YCIB-RELATED"/>
    <property type="match status" value="1"/>
</dbReference>
<dbReference type="UniPathway" id="UPA00219"/>
<gene>
    <name evidence="9" type="primary">yciB_2</name>
    <name evidence="9" type="ORF">CLBCK_06500</name>
    <name evidence="8" type="ORF">HF849_04140</name>
</gene>
<organism evidence="9 10">
    <name type="scientific">Clostridium beijerinckii</name>
    <name type="common">Clostridium MP</name>
    <dbReference type="NCBI Taxonomy" id="1520"/>
    <lineage>
        <taxon>Bacteria</taxon>
        <taxon>Bacillati</taxon>
        <taxon>Bacillota</taxon>
        <taxon>Clostridia</taxon>
        <taxon>Eubacteriales</taxon>
        <taxon>Clostridiaceae</taxon>
        <taxon>Clostridium</taxon>
    </lineage>
</organism>
<dbReference type="GO" id="GO:0005576">
    <property type="term" value="C:extracellular region"/>
    <property type="evidence" value="ECO:0007669"/>
    <property type="project" value="TreeGrafter"/>
</dbReference>
<keyword evidence="4 6" id="KW-0573">Peptidoglycan synthesis</keyword>
<dbReference type="GO" id="GO:0008360">
    <property type="term" value="P:regulation of cell shape"/>
    <property type="evidence" value="ECO:0007669"/>
    <property type="project" value="UniProtKB-UniRule"/>
</dbReference>
<proteinExistence type="predicted"/>
<evidence type="ECO:0000256" key="1">
    <source>
        <dbReference type="ARBA" id="ARBA00004752"/>
    </source>
</evidence>
<evidence type="ECO:0000256" key="3">
    <source>
        <dbReference type="ARBA" id="ARBA00022960"/>
    </source>
</evidence>
<dbReference type="RefSeq" id="WP_077837470.1">
    <property type="nucleotide sequence ID" value="NZ_JABAGD010000005.1"/>
</dbReference>
<name>A0A1S8SEA8_CLOBE</name>
<dbReference type="EMBL" id="LZZI01000008">
    <property type="protein sequence ID" value="OOM63838.1"/>
    <property type="molecule type" value="Genomic_DNA"/>
</dbReference>
<evidence type="ECO:0000313" key="9">
    <source>
        <dbReference type="EMBL" id="OOM63838.1"/>
    </source>
</evidence>
<dbReference type="GO" id="GO:0071972">
    <property type="term" value="F:peptidoglycan L,D-transpeptidase activity"/>
    <property type="evidence" value="ECO:0007669"/>
    <property type="project" value="TreeGrafter"/>
</dbReference>
<dbReference type="Proteomes" id="UP000587880">
    <property type="component" value="Unassembled WGS sequence"/>
</dbReference>
<dbReference type="PROSITE" id="PS52029">
    <property type="entry name" value="LD_TPASE"/>
    <property type="match status" value="1"/>
</dbReference>
<sequence length="165" mass="18813">MKKILSKVLRGIRIKKNGIRADMLNDRISSADYVNSKNYSSETNYLIWVDTGSFKVNIFKGSTNKWNLIHSYLCTLGKASTPTPKGTYKVGIKGLYFGVNKGYKCWYYTQFKGNYLFHSIIYNLNGSVRDGRLGMKLSDGCIRLAKENAKWIYDNIPRGTKVVIN</sequence>
<keyword evidence="3 6" id="KW-0133">Cell shape</keyword>
<comment type="pathway">
    <text evidence="1 6">Cell wall biogenesis; peptidoglycan biosynthesis.</text>
</comment>
<dbReference type="Proteomes" id="UP000190973">
    <property type="component" value="Unassembled WGS sequence"/>
</dbReference>
<dbReference type="PANTHER" id="PTHR30582">
    <property type="entry name" value="L,D-TRANSPEPTIDASE"/>
    <property type="match status" value="1"/>
</dbReference>
<evidence type="ECO:0000313" key="11">
    <source>
        <dbReference type="Proteomes" id="UP000587880"/>
    </source>
</evidence>
<reference evidence="8 11" key="2">
    <citation type="submission" date="2020-04" db="EMBL/GenBank/DDBJ databases">
        <authorList>
            <person name="Hitch T.C.A."/>
            <person name="Wylensek D."/>
            <person name="Clavel T."/>
        </authorList>
    </citation>
    <scope>NUCLEOTIDE SEQUENCE [LARGE SCALE GENOMIC DNA]</scope>
    <source>
        <strain evidence="8 11">WB01_NA02</strain>
    </source>
</reference>
<evidence type="ECO:0000313" key="8">
    <source>
        <dbReference type="EMBL" id="NMF03948.1"/>
    </source>
</evidence>
<comment type="caution">
    <text evidence="9">The sequence shown here is derived from an EMBL/GenBank/DDBJ whole genome shotgun (WGS) entry which is preliminary data.</text>
</comment>
<evidence type="ECO:0000313" key="10">
    <source>
        <dbReference type="Proteomes" id="UP000190973"/>
    </source>
</evidence>
<evidence type="ECO:0000256" key="2">
    <source>
        <dbReference type="ARBA" id="ARBA00022679"/>
    </source>
</evidence>
<feature type="active site" description="Nucleophile" evidence="6">
    <location>
        <position position="141"/>
    </location>
</feature>
<keyword evidence="2 9" id="KW-0808">Transferase</keyword>
<evidence type="ECO:0000256" key="6">
    <source>
        <dbReference type="PROSITE-ProRule" id="PRU01373"/>
    </source>
</evidence>
<dbReference type="GO" id="GO:0071555">
    <property type="term" value="P:cell wall organization"/>
    <property type="evidence" value="ECO:0007669"/>
    <property type="project" value="UniProtKB-UniRule"/>
</dbReference>
<dbReference type="InterPro" id="IPR038063">
    <property type="entry name" value="Transpep_catalytic_dom"/>
</dbReference>
<dbReference type="Pfam" id="PF03734">
    <property type="entry name" value="YkuD"/>
    <property type="match status" value="1"/>
</dbReference>
<dbReference type="InterPro" id="IPR005490">
    <property type="entry name" value="LD_TPept_cat_dom"/>
</dbReference>
<protein>
    <submittedName>
        <fullName evidence="8 9">L,D-transpeptidase</fullName>
        <ecNumber evidence="9">2.-.-.-</ecNumber>
    </submittedName>
</protein>
<dbReference type="EMBL" id="JABAGD010000005">
    <property type="protein sequence ID" value="NMF03948.1"/>
    <property type="molecule type" value="Genomic_DNA"/>
</dbReference>
<feature type="domain" description="L,D-TPase catalytic" evidence="7">
    <location>
        <begin position="45"/>
        <end position="165"/>
    </location>
</feature>
<dbReference type="CDD" id="cd16913">
    <property type="entry name" value="YkuD_like"/>
    <property type="match status" value="1"/>
</dbReference>
<dbReference type="EC" id="2.-.-.-" evidence="9"/>
<dbReference type="SUPFAM" id="SSF141523">
    <property type="entry name" value="L,D-transpeptidase catalytic domain-like"/>
    <property type="match status" value="1"/>
</dbReference>
<accession>A0A1S8SEA8</accession>
<reference evidence="9 10" key="1">
    <citation type="submission" date="2016-05" db="EMBL/GenBank/DDBJ databases">
        <title>Microbial solvent formation.</title>
        <authorList>
            <person name="Poehlein A."/>
            <person name="Montoya Solano J.D."/>
            <person name="Flitsch S."/>
            <person name="Krabben P."/>
            <person name="Duerre P."/>
            <person name="Daniel R."/>
        </authorList>
    </citation>
    <scope>NUCLEOTIDE SEQUENCE [LARGE SCALE GENOMIC DNA]</scope>
    <source>
        <strain evidence="9 10">DSM 53</strain>
    </source>
</reference>
<evidence type="ECO:0000256" key="4">
    <source>
        <dbReference type="ARBA" id="ARBA00022984"/>
    </source>
</evidence>
<dbReference type="InterPro" id="IPR050979">
    <property type="entry name" value="LD-transpeptidase"/>
</dbReference>
<dbReference type="GO" id="GO:0018104">
    <property type="term" value="P:peptidoglycan-protein cross-linking"/>
    <property type="evidence" value="ECO:0007669"/>
    <property type="project" value="TreeGrafter"/>
</dbReference>
<feature type="active site" description="Proton donor/acceptor" evidence="6">
    <location>
        <position position="118"/>
    </location>
</feature>
<dbReference type="AlphaFoldDB" id="A0A1S8SEA8"/>